<evidence type="ECO:0000256" key="2">
    <source>
        <dbReference type="SAM" id="Phobius"/>
    </source>
</evidence>
<feature type="region of interest" description="Disordered" evidence="1">
    <location>
        <begin position="609"/>
        <end position="647"/>
    </location>
</feature>
<reference evidence="5 6" key="1">
    <citation type="submission" date="2019-03" db="EMBL/GenBank/DDBJ databases">
        <title>Genomic Encyclopedia of Type Strains, Phase III (KMG-III): the genomes of soil and plant-associated and newly described type strains.</title>
        <authorList>
            <person name="Whitman W."/>
        </authorList>
    </citation>
    <scope>NUCLEOTIDE SEQUENCE [LARGE SCALE GENOMIC DNA]</scope>
    <source>
        <strain evidence="5 6">VKM Ac-2573</strain>
    </source>
</reference>
<feature type="transmembrane region" description="Helical" evidence="2">
    <location>
        <begin position="458"/>
        <end position="482"/>
    </location>
</feature>
<feature type="transmembrane region" description="Helical" evidence="2">
    <location>
        <begin position="488"/>
        <end position="511"/>
    </location>
</feature>
<feature type="compositionally biased region" description="Gly residues" evidence="1">
    <location>
        <begin position="620"/>
        <end position="647"/>
    </location>
</feature>
<dbReference type="EMBL" id="SODP01000001">
    <property type="protein sequence ID" value="TDW76458.1"/>
    <property type="molecule type" value="Genomic_DNA"/>
</dbReference>
<dbReference type="Pfam" id="PF20990">
    <property type="entry name" value="DUF2207_C"/>
    <property type="match status" value="1"/>
</dbReference>
<comment type="caution">
    <text evidence="5">The sequence shown here is derived from an EMBL/GenBank/DDBJ whole genome shotgun (WGS) entry which is preliminary data.</text>
</comment>
<name>A0A4R8CJ76_9ACTN</name>
<dbReference type="Pfam" id="PF09972">
    <property type="entry name" value="DUF2207"/>
    <property type="match status" value="1"/>
</dbReference>
<organism evidence="5 6">
    <name type="scientific">Kribbella pratensis</name>
    <dbReference type="NCBI Taxonomy" id="2512112"/>
    <lineage>
        <taxon>Bacteria</taxon>
        <taxon>Bacillati</taxon>
        <taxon>Actinomycetota</taxon>
        <taxon>Actinomycetes</taxon>
        <taxon>Propionibacteriales</taxon>
        <taxon>Kribbellaceae</taxon>
        <taxon>Kribbella</taxon>
    </lineage>
</organism>
<dbReference type="InterPro" id="IPR048389">
    <property type="entry name" value="YciQ-like_C"/>
</dbReference>
<keyword evidence="2" id="KW-1133">Transmembrane helix</keyword>
<proteinExistence type="predicted"/>
<evidence type="ECO:0000259" key="4">
    <source>
        <dbReference type="Pfam" id="PF20990"/>
    </source>
</evidence>
<dbReference type="AlphaFoldDB" id="A0A4R8CJ76"/>
<evidence type="ECO:0000313" key="5">
    <source>
        <dbReference type="EMBL" id="TDW76458.1"/>
    </source>
</evidence>
<keyword evidence="2" id="KW-0472">Membrane</keyword>
<evidence type="ECO:0000259" key="3">
    <source>
        <dbReference type="Pfam" id="PF09972"/>
    </source>
</evidence>
<evidence type="ECO:0000256" key="1">
    <source>
        <dbReference type="SAM" id="MobiDB-lite"/>
    </source>
</evidence>
<keyword evidence="2" id="KW-0812">Transmembrane</keyword>
<sequence length="647" mass="67678">MSASHRRTLALCSVAAMRRALGLVISALFVVLALAGFAVPAGAGTTDAGDEIRNFHIDYTVTPDGVLQVKETIDYVFGSTGRHGIYRDLVTREPYKDDDSKDQEYQVSEIKVSSPTPGVSTNFTTETFKENNDRNENTQIKIGSADRTVPGNEATYVISYEVRGALRHFADHSELYWDATGSAWSAVINQVTVNVTVPQGVTQVDCFAGEAGSTQTCPQKSIVGQRGVFGASQLERGQQLTVVAGITAGAVQNDTPILVDPPNWLERNGLSWLSLIGAGVVTAVSIVLAAVYARFGNKDQRYAGMPPGTFPPDGVAAEPVKDDLSKDQIPVAFSPPRIPVAEGGLLIDAKATTVETAATLIDMAVRGGVRIDNTGDSQKAVLLNPAVATAPHEQALMSGLFPTLQPGSEVLLQRGAVGDNTMRNAHNGMIAALREQVKQRGWYLRMPRAGGGSPFKTGFGCACMSMIGIWVFGAGIAGTAVAATTGGAGRAVVIAIPVVAVIVAIGIWIGIRGRGQRNPAGRAVTDQLVGFEKYLATAEADQLRFEEGEDIFSKYLPWAIAFGIADRWQRVCEQLVAAGRLTPDPVWYYGPSYYTSGWTAGAVGATVASTFDPPPTPSSSGGGGGSSSGFSGGSSGGGGGGGGGGSW</sequence>
<accession>A0A4R8CJ76</accession>
<dbReference type="InterPro" id="IPR018702">
    <property type="entry name" value="DUF2207"/>
</dbReference>
<keyword evidence="6" id="KW-1185">Reference proteome</keyword>
<evidence type="ECO:0000313" key="6">
    <source>
        <dbReference type="Proteomes" id="UP000295146"/>
    </source>
</evidence>
<dbReference type="Proteomes" id="UP000295146">
    <property type="component" value="Unassembled WGS sequence"/>
</dbReference>
<feature type="domain" description="DUF2207" evidence="3">
    <location>
        <begin position="51"/>
        <end position="245"/>
    </location>
</feature>
<gene>
    <name evidence="5" type="ORF">EV653_1613</name>
</gene>
<feature type="transmembrane region" description="Helical" evidence="2">
    <location>
        <begin position="270"/>
        <end position="293"/>
    </location>
</feature>
<feature type="domain" description="Predicted membrane protein YciQ-like C-terminal" evidence="4">
    <location>
        <begin position="335"/>
        <end position="570"/>
    </location>
</feature>
<protein>
    <submittedName>
        <fullName evidence="5">Membrane protein DUF2207</fullName>
    </submittedName>
</protein>